<reference evidence="1 2" key="1">
    <citation type="submission" date="2020-06" db="EMBL/GenBank/DDBJ databases">
        <authorList>
            <person name="Kang J."/>
        </authorList>
    </citation>
    <scope>NUCLEOTIDE SEQUENCE [LARGE SCALE GENOMIC DNA]</scope>
    <source>
        <strain evidence="1 2">DCY120</strain>
    </source>
</reference>
<dbReference type="RefSeq" id="WP_176942099.1">
    <property type="nucleotide sequence ID" value="NZ_JABZEC010000001.1"/>
</dbReference>
<evidence type="ECO:0000313" key="2">
    <source>
        <dbReference type="Proteomes" id="UP000563523"/>
    </source>
</evidence>
<proteinExistence type="predicted"/>
<protein>
    <submittedName>
        <fullName evidence="1">Uncharacterized protein</fullName>
    </submittedName>
</protein>
<accession>A0A850R0R3</accession>
<dbReference type="Proteomes" id="UP000563523">
    <property type="component" value="Unassembled WGS sequence"/>
</dbReference>
<dbReference type="InterPro" id="IPR029058">
    <property type="entry name" value="AB_hydrolase_fold"/>
</dbReference>
<dbReference type="Gene3D" id="3.40.50.1820">
    <property type="entry name" value="alpha/beta hydrolase"/>
    <property type="match status" value="1"/>
</dbReference>
<keyword evidence="2" id="KW-1185">Reference proteome</keyword>
<dbReference type="EMBL" id="JABZEC010000001">
    <property type="protein sequence ID" value="NVY95940.1"/>
    <property type="molecule type" value="Genomic_DNA"/>
</dbReference>
<sequence length="157" mass="18148">MTTFSVFEERKFLQSYLEESITPALEKETTIEGLWERTRDYLEVDAHRTQALKNLTTLTADKQELTAAKISPELCCQYINSLRSLLGAQAGYIPTGKVDNLTFIIPNSGLAKRIQRWQMYSRNEINYLQIKGDHYSIFKQDSSDLLHVLQKLLEQND</sequence>
<dbReference type="AlphaFoldDB" id="A0A850R0R3"/>
<evidence type="ECO:0000313" key="1">
    <source>
        <dbReference type="EMBL" id="NVY95940.1"/>
    </source>
</evidence>
<comment type="caution">
    <text evidence="1">The sequence shown here is derived from an EMBL/GenBank/DDBJ whole genome shotgun (WGS) entry which is preliminary data.</text>
</comment>
<organism evidence="1 2">
    <name type="scientific">Bombilactobacillus apium</name>
    <dbReference type="NCBI Taxonomy" id="2675299"/>
    <lineage>
        <taxon>Bacteria</taxon>
        <taxon>Bacillati</taxon>
        <taxon>Bacillota</taxon>
        <taxon>Bacilli</taxon>
        <taxon>Lactobacillales</taxon>
        <taxon>Lactobacillaceae</taxon>
        <taxon>Bombilactobacillus</taxon>
    </lineage>
</organism>
<gene>
    <name evidence="1" type="ORF">HU830_01870</name>
</gene>
<name>A0A850R0R3_9LACO</name>